<evidence type="ECO:0008006" key="3">
    <source>
        <dbReference type="Google" id="ProtNLM"/>
    </source>
</evidence>
<dbReference type="RefSeq" id="WP_107966215.1">
    <property type="nucleotide sequence ID" value="NZ_NWBU01000004.1"/>
</dbReference>
<comment type="caution">
    <text evidence="1">The sequence shown here is derived from an EMBL/GenBank/DDBJ whole genome shotgun (WGS) entry which is preliminary data.</text>
</comment>
<dbReference type="EMBL" id="NWBU01000004">
    <property type="protein sequence ID" value="PTQ12979.1"/>
    <property type="molecule type" value="Genomic_DNA"/>
</dbReference>
<sequence length="75" mass="8444">MVDRYGEERPAFGAWLLMQKDREGLVGALVAAAKADRQFPKNGGPEDVRKRLRDTIADGEMFEAVDDAELDWVSY</sequence>
<protein>
    <recommendedName>
        <fullName evidence="3">YozE SAM-like domain-containing protein</fullName>
    </recommendedName>
</protein>
<dbReference type="Proteomes" id="UP000244162">
    <property type="component" value="Unassembled WGS sequence"/>
</dbReference>
<accession>A0A2T5G1F4</accession>
<name>A0A2T5G1F4_9SPHN</name>
<evidence type="ECO:0000313" key="2">
    <source>
        <dbReference type="Proteomes" id="UP000244162"/>
    </source>
</evidence>
<keyword evidence="2" id="KW-1185">Reference proteome</keyword>
<dbReference type="AlphaFoldDB" id="A0A2T5G1F4"/>
<reference evidence="1 2" key="1">
    <citation type="submission" date="2017-09" db="EMBL/GenBank/DDBJ databases">
        <title>Sphingomonas panjinensis sp.nov., isolated from oil-contaminated soil.</title>
        <authorList>
            <person name="Wang L."/>
            <person name="Chen L."/>
        </authorList>
    </citation>
    <scope>NUCLEOTIDE SEQUENCE [LARGE SCALE GENOMIC DNA]</scope>
    <source>
        <strain evidence="1 2">FW-11</strain>
    </source>
</reference>
<gene>
    <name evidence="1" type="ORF">CLG96_02210</name>
</gene>
<organism evidence="1 2">
    <name type="scientific">Sphingomonas oleivorans</name>
    <dbReference type="NCBI Taxonomy" id="1735121"/>
    <lineage>
        <taxon>Bacteria</taxon>
        <taxon>Pseudomonadati</taxon>
        <taxon>Pseudomonadota</taxon>
        <taxon>Alphaproteobacteria</taxon>
        <taxon>Sphingomonadales</taxon>
        <taxon>Sphingomonadaceae</taxon>
        <taxon>Sphingomonas</taxon>
    </lineage>
</organism>
<dbReference type="OrthoDB" id="7477743at2"/>
<evidence type="ECO:0000313" key="1">
    <source>
        <dbReference type="EMBL" id="PTQ12979.1"/>
    </source>
</evidence>
<proteinExistence type="predicted"/>